<evidence type="ECO:0000259" key="12">
    <source>
        <dbReference type="PROSITE" id="PS50929"/>
    </source>
</evidence>
<dbReference type="InterPro" id="IPR027417">
    <property type="entry name" value="P-loop_NTPase"/>
</dbReference>
<dbReference type="SUPFAM" id="SSF52540">
    <property type="entry name" value="P-loop containing nucleoside triphosphate hydrolases"/>
    <property type="match status" value="1"/>
</dbReference>
<evidence type="ECO:0000256" key="8">
    <source>
        <dbReference type="ARBA" id="ARBA00022989"/>
    </source>
</evidence>
<dbReference type="InterPro" id="IPR005074">
    <property type="entry name" value="Peptidase_C39"/>
</dbReference>
<evidence type="ECO:0000256" key="2">
    <source>
        <dbReference type="ARBA" id="ARBA00022448"/>
    </source>
</evidence>
<evidence type="ECO:0000259" key="13">
    <source>
        <dbReference type="PROSITE" id="PS50990"/>
    </source>
</evidence>
<evidence type="ECO:0000313" key="14">
    <source>
        <dbReference type="EMBL" id="OJH34581.1"/>
    </source>
</evidence>
<dbReference type="InterPro" id="IPR003593">
    <property type="entry name" value="AAA+_ATPase"/>
</dbReference>
<feature type="transmembrane region" description="Helical" evidence="10">
    <location>
        <begin position="308"/>
        <end position="327"/>
    </location>
</feature>
<dbReference type="InterPro" id="IPR003439">
    <property type="entry name" value="ABC_transporter-like_ATP-bd"/>
</dbReference>
<dbReference type="PANTHER" id="PTHR43394:SF1">
    <property type="entry name" value="ATP-BINDING CASSETTE SUB-FAMILY B MEMBER 10, MITOCHONDRIAL"/>
    <property type="match status" value="1"/>
</dbReference>
<keyword evidence="8 10" id="KW-1133">Transmembrane helix</keyword>
<keyword evidence="2" id="KW-0813">Transport</keyword>
<evidence type="ECO:0000313" key="15">
    <source>
        <dbReference type="Proteomes" id="UP000182229"/>
    </source>
</evidence>
<dbReference type="InterPro" id="IPR039421">
    <property type="entry name" value="Type_1_exporter"/>
</dbReference>
<dbReference type="InterPro" id="IPR036640">
    <property type="entry name" value="ABC1_TM_sf"/>
</dbReference>
<dbReference type="Pfam" id="PF00664">
    <property type="entry name" value="ABC_membrane"/>
    <property type="match status" value="1"/>
</dbReference>
<evidence type="ECO:0008006" key="16">
    <source>
        <dbReference type="Google" id="ProtNLM"/>
    </source>
</evidence>
<keyword evidence="4 10" id="KW-0812">Transmembrane</keyword>
<dbReference type="Pfam" id="PF00005">
    <property type="entry name" value="ABC_tran"/>
    <property type="match status" value="1"/>
</dbReference>
<reference evidence="14 15" key="2">
    <citation type="submission" date="2016-12" db="EMBL/GenBank/DDBJ databases">
        <title>Draft Genome Sequence of Cystobacter ferrugineus Strain Cbfe23.</title>
        <authorList>
            <person name="Akbar S."/>
            <person name="Dowd S.E."/>
            <person name="Stevens D.C."/>
        </authorList>
    </citation>
    <scope>NUCLEOTIDE SEQUENCE [LARGE SCALE GENOMIC DNA]</scope>
    <source>
        <strain evidence="14 15">Cbfe23</strain>
    </source>
</reference>
<dbReference type="GO" id="GO:0016887">
    <property type="term" value="F:ATP hydrolysis activity"/>
    <property type="evidence" value="ECO:0007669"/>
    <property type="project" value="InterPro"/>
</dbReference>
<protein>
    <recommendedName>
        <fullName evidence="16">ABC transporter ATP-binding protein</fullName>
    </recommendedName>
</protein>
<feature type="transmembrane region" description="Helical" evidence="10">
    <location>
        <begin position="170"/>
        <end position="191"/>
    </location>
</feature>
<comment type="caution">
    <text evidence="14">The sequence shown here is derived from an EMBL/GenBank/DDBJ whole genome shotgun (WGS) entry which is preliminary data.</text>
</comment>
<dbReference type="PANTHER" id="PTHR43394">
    <property type="entry name" value="ATP-DEPENDENT PERMEASE MDL1, MITOCHONDRIAL"/>
    <property type="match status" value="1"/>
</dbReference>
<evidence type="ECO:0000256" key="3">
    <source>
        <dbReference type="ARBA" id="ARBA00022475"/>
    </source>
</evidence>
<sequence>MLLLLGSWGMGRRSPWVRASDPSDCGAAAFASIAGHHRHHISLEHARSLVGTDRDGTSLAGLRDGGRAIGFDARPARATYEALGQVKLPAILHLKDDAGHYVVLDEWTPEDVALVDPRVGPRRMSRQQLESSWSGYAVEFHPTATLRTRPPDFQALTALVRTLLPHVNPLLLALGISVLATALGWSTSFFLKSFFDDILPARAHDSLKLLGAALVAAGLLQSLLQFFRMWLTARVGHALQRTYGRQFIQHLMTLPMRVFDSRNISGFVMRVNQLDAIQGALTEGLVALVVEGLVFTGTLGIIVSLDPVLALFSLCALPPVLLGTFFLSERVRSAQLDSMTQGDEFAGRLLEVFEGIRVIKISSAEKGYSQLLLDKFDTLVKARHELRVAMLLPLLWSMLTSTLVIGAVLWYGGTRVLAQHISAGELLVIFGMVALHLNPLQRLPTMLLNLHSAFIGMARLDEVLKLPAEETRASSPITLASVQGHLQFDRVCFEYKHRRPVLKNVSFQISAGECVAVIGETGSGKSTIANLLAAFYLPTSGDVRIDGVSTRELDPRELRRHVSVMFQGSHVFQQSINDNITMMHPLRPDDVSRIAHVANIASFIESIPQGYNAQVAQGGANLSTGQLQRINIARAIMKDAPILILDESTSNLDSATERGVMAAIKEARKGRTTLIITHKLSTAMEADRVMVLSKGELVEQGTHEELQLRDGHYRKLFPR</sequence>
<dbReference type="FunFam" id="3.40.50.300:FF:000221">
    <property type="entry name" value="Multidrug ABC transporter ATP-binding protein"/>
    <property type="match status" value="1"/>
</dbReference>
<dbReference type="Proteomes" id="UP000182229">
    <property type="component" value="Unassembled WGS sequence"/>
</dbReference>
<dbReference type="GO" id="GO:0008233">
    <property type="term" value="F:peptidase activity"/>
    <property type="evidence" value="ECO:0007669"/>
    <property type="project" value="InterPro"/>
</dbReference>
<reference evidence="15" key="1">
    <citation type="submission" date="2016-11" db="EMBL/GenBank/DDBJ databases">
        <authorList>
            <person name="Shukria A."/>
            <person name="Stevens D.C."/>
        </authorList>
    </citation>
    <scope>NUCLEOTIDE SEQUENCE [LARGE SCALE GENOMIC DNA]</scope>
    <source>
        <strain evidence="15">Cbfe23</strain>
    </source>
</reference>
<dbReference type="GO" id="GO:0005886">
    <property type="term" value="C:plasma membrane"/>
    <property type="evidence" value="ECO:0007669"/>
    <property type="project" value="UniProtKB-SubCell"/>
</dbReference>
<dbReference type="OrthoDB" id="9760168at2"/>
<dbReference type="RefSeq" id="WP_071904410.1">
    <property type="nucleotide sequence ID" value="NZ_MPIN01000018.1"/>
</dbReference>
<dbReference type="SMART" id="SM00382">
    <property type="entry name" value="AAA"/>
    <property type="match status" value="1"/>
</dbReference>
<evidence type="ECO:0000256" key="10">
    <source>
        <dbReference type="SAM" id="Phobius"/>
    </source>
</evidence>
<keyword evidence="15" id="KW-1185">Reference proteome</keyword>
<evidence type="ECO:0000256" key="9">
    <source>
        <dbReference type="ARBA" id="ARBA00023136"/>
    </source>
</evidence>
<keyword evidence="3" id="KW-1003">Cell membrane</keyword>
<dbReference type="PROSITE" id="PS50990">
    <property type="entry name" value="PEPTIDASE_C39"/>
    <property type="match status" value="1"/>
</dbReference>
<evidence type="ECO:0000256" key="6">
    <source>
        <dbReference type="ARBA" id="ARBA00022801"/>
    </source>
</evidence>
<dbReference type="AlphaFoldDB" id="A0A1L9AX38"/>
<keyword evidence="5" id="KW-0547">Nucleotide-binding</keyword>
<keyword evidence="6" id="KW-0378">Hydrolase</keyword>
<dbReference type="STRING" id="83449.BON30_43075"/>
<dbReference type="GO" id="GO:0015421">
    <property type="term" value="F:ABC-type oligopeptide transporter activity"/>
    <property type="evidence" value="ECO:0007669"/>
    <property type="project" value="TreeGrafter"/>
</dbReference>
<feature type="domain" description="Peptidase C39" evidence="13">
    <location>
        <begin position="18"/>
        <end position="140"/>
    </location>
</feature>
<dbReference type="Gene3D" id="1.20.1560.10">
    <property type="entry name" value="ABC transporter type 1, transmembrane domain"/>
    <property type="match status" value="1"/>
</dbReference>
<organism evidence="14 15">
    <name type="scientific">Cystobacter ferrugineus</name>
    <dbReference type="NCBI Taxonomy" id="83449"/>
    <lineage>
        <taxon>Bacteria</taxon>
        <taxon>Pseudomonadati</taxon>
        <taxon>Myxococcota</taxon>
        <taxon>Myxococcia</taxon>
        <taxon>Myxococcales</taxon>
        <taxon>Cystobacterineae</taxon>
        <taxon>Archangiaceae</taxon>
        <taxon>Cystobacter</taxon>
    </lineage>
</organism>
<keyword evidence="9 10" id="KW-0472">Membrane</keyword>
<dbReference type="Pfam" id="PF03412">
    <property type="entry name" value="Peptidase_C39"/>
    <property type="match status" value="1"/>
</dbReference>
<evidence type="ECO:0000259" key="11">
    <source>
        <dbReference type="PROSITE" id="PS50893"/>
    </source>
</evidence>
<feature type="transmembrane region" description="Helical" evidence="10">
    <location>
        <begin position="211"/>
        <end position="231"/>
    </location>
</feature>
<name>A0A1L9AX38_9BACT</name>
<dbReference type="PROSITE" id="PS50929">
    <property type="entry name" value="ABC_TM1F"/>
    <property type="match status" value="1"/>
</dbReference>
<feature type="transmembrane region" description="Helical" evidence="10">
    <location>
        <begin position="280"/>
        <end position="302"/>
    </location>
</feature>
<evidence type="ECO:0000256" key="4">
    <source>
        <dbReference type="ARBA" id="ARBA00022692"/>
    </source>
</evidence>
<feature type="domain" description="ABC transmembrane type-1" evidence="12">
    <location>
        <begin position="171"/>
        <end position="452"/>
    </location>
</feature>
<dbReference type="Gene3D" id="3.40.50.300">
    <property type="entry name" value="P-loop containing nucleotide triphosphate hydrolases"/>
    <property type="match status" value="1"/>
</dbReference>
<keyword evidence="7" id="KW-0067">ATP-binding</keyword>
<evidence type="ECO:0000256" key="1">
    <source>
        <dbReference type="ARBA" id="ARBA00004651"/>
    </source>
</evidence>
<dbReference type="GO" id="GO:0006508">
    <property type="term" value="P:proteolysis"/>
    <property type="evidence" value="ECO:0007669"/>
    <property type="project" value="InterPro"/>
</dbReference>
<evidence type="ECO:0000256" key="5">
    <source>
        <dbReference type="ARBA" id="ARBA00022741"/>
    </source>
</evidence>
<evidence type="ECO:0000256" key="7">
    <source>
        <dbReference type="ARBA" id="ARBA00022840"/>
    </source>
</evidence>
<dbReference type="PROSITE" id="PS50893">
    <property type="entry name" value="ABC_TRANSPORTER_2"/>
    <property type="match status" value="1"/>
</dbReference>
<accession>A0A1L9AX38</accession>
<dbReference type="InterPro" id="IPR011527">
    <property type="entry name" value="ABC1_TM_dom"/>
</dbReference>
<dbReference type="GO" id="GO:0005524">
    <property type="term" value="F:ATP binding"/>
    <property type="evidence" value="ECO:0007669"/>
    <property type="project" value="UniProtKB-KW"/>
</dbReference>
<feature type="domain" description="ABC transporter" evidence="11">
    <location>
        <begin position="486"/>
        <end position="719"/>
    </location>
</feature>
<dbReference type="EMBL" id="MPIN01000018">
    <property type="protein sequence ID" value="OJH34581.1"/>
    <property type="molecule type" value="Genomic_DNA"/>
</dbReference>
<gene>
    <name evidence="14" type="ORF">BON30_43075</name>
</gene>
<comment type="subcellular location">
    <subcellularLocation>
        <location evidence="1">Cell membrane</location>
        <topology evidence="1">Multi-pass membrane protein</topology>
    </subcellularLocation>
</comment>
<proteinExistence type="predicted"/>
<feature type="transmembrane region" description="Helical" evidence="10">
    <location>
        <begin position="388"/>
        <end position="411"/>
    </location>
</feature>
<dbReference type="SUPFAM" id="SSF90123">
    <property type="entry name" value="ABC transporter transmembrane region"/>
    <property type="match status" value="1"/>
</dbReference>
<dbReference type="Gene3D" id="3.90.70.10">
    <property type="entry name" value="Cysteine proteinases"/>
    <property type="match status" value="1"/>
</dbReference>